<proteinExistence type="predicted"/>
<organism evidence="2 3">
    <name type="scientific">Acaryochloris marina (strain MBIC 11017)</name>
    <dbReference type="NCBI Taxonomy" id="329726"/>
    <lineage>
        <taxon>Bacteria</taxon>
        <taxon>Bacillati</taxon>
        <taxon>Cyanobacteriota</taxon>
        <taxon>Cyanophyceae</taxon>
        <taxon>Acaryochloridales</taxon>
        <taxon>Acaryochloridaceae</taxon>
        <taxon>Acaryochloris</taxon>
    </lineage>
</organism>
<evidence type="ECO:0000313" key="2">
    <source>
        <dbReference type="EMBL" id="ABW25308.1"/>
    </source>
</evidence>
<evidence type="ECO:0000313" key="3">
    <source>
        <dbReference type="Proteomes" id="UP000000268"/>
    </source>
</evidence>
<dbReference type="Proteomes" id="UP000000268">
    <property type="component" value="Chromosome"/>
</dbReference>
<dbReference type="HOGENOM" id="CLU_2115615_0_0_3"/>
<keyword evidence="3" id="KW-1185">Reference proteome</keyword>
<sequence>MDQTAAFSLSIIEKLEDRPTLETPSEIVNYMTSTAGTAELTPPSEEYEPDAASQYKGPRPAQTVWVQSAQQPRNDFFQKHLILSADDSAGVIVANAYRKDGNEPFFTWKWPVND</sequence>
<gene>
    <name evidence="2" type="ordered locus">AM1_0222</name>
</gene>
<dbReference type="OrthoDB" id="9828711at2"/>
<dbReference type="EMBL" id="CP000828">
    <property type="protein sequence ID" value="ABW25308.1"/>
    <property type="molecule type" value="Genomic_DNA"/>
</dbReference>
<dbReference type="AlphaFoldDB" id="B0C7P8"/>
<dbReference type="KEGG" id="amr:AM1_0222"/>
<feature type="region of interest" description="Disordered" evidence="1">
    <location>
        <begin position="32"/>
        <end position="59"/>
    </location>
</feature>
<evidence type="ECO:0000256" key="1">
    <source>
        <dbReference type="SAM" id="MobiDB-lite"/>
    </source>
</evidence>
<name>B0C7P8_ACAM1</name>
<reference evidence="2 3" key="1">
    <citation type="journal article" date="2008" name="Proc. Natl. Acad. Sci. U.S.A.">
        <title>Niche adaptation and genome expansion in the chlorophyll d-producing cyanobacterium Acaryochloris marina.</title>
        <authorList>
            <person name="Swingley W.D."/>
            <person name="Chen M."/>
            <person name="Cheung P.C."/>
            <person name="Conrad A.L."/>
            <person name="Dejesa L.C."/>
            <person name="Hao J."/>
            <person name="Honchak B.M."/>
            <person name="Karbach L.E."/>
            <person name="Kurdoglu A."/>
            <person name="Lahiri S."/>
            <person name="Mastrian S.D."/>
            <person name="Miyashita H."/>
            <person name="Page L."/>
            <person name="Ramakrishna P."/>
            <person name="Satoh S."/>
            <person name="Sattley W.M."/>
            <person name="Shimada Y."/>
            <person name="Taylor H.L."/>
            <person name="Tomo T."/>
            <person name="Tsuchiya T."/>
            <person name="Wang Z.T."/>
            <person name="Raymond J."/>
            <person name="Mimuro M."/>
            <person name="Blankenship R.E."/>
            <person name="Touchman J.W."/>
        </authorList>
    </citation>
    <scope>NUCLEOTIDE SEQUENCE [LARGE SCALE GENOMIC DNA]</scope>
    <source>
        <strain evidence="3">MBIC 11017</strain>
    </source>
</reference>
<accession>B0C7P8</accession>
<protein>
    <submittedName>
        <fullName evidence="2">Uncharacterized protein</fullName>
    </submittedName>
</protein>